<dbReference type="Proteomes" id="UP000290218">
    <property type="component" value="Unassembled WGS sequence"/>
</dbReference>
<reference evidence="2 3" key="1">
    <citation type="submission" date="2019-01" db="EMBL/GenBank/DDBJ databases">
        <title>Lacunisphaera sp. strain TWA-58.</title>
        <authorList>
            <person name="Chen W.-M."/>
        </authorList>
    </citation>
    <scope>NUCLEOTIDE SEQUENCE [LARGE SCALE GENOMIC DNA]</scope>
    <source>
        <strain evidence="2 3">TWA-58</strain>
    </source>
</reference>
<gene>
    <name evidence="2" type="ORF">ESB00_06570</name>
</gene>
<organism evidence="2 3">
    <name type="scientific">Oleiharenicola lentus</name>
    <dbReference type="NCBI Taxonomy" id="2508720"/>
    <lineage>
        <taxon>Bacteria</taxon>
        <taxon>Pseudomonadati</taxon>
        <taxon>Verrucomicrobiota</taxon>
        <taxon>Opitutia</taxon>
        <taxon>Opitutales</taxon>
        <taxon>Opitutaceae</taxon>
        <taxon>Oleiharenicola</taxon>
    </lineage>
</organism>
<dbReference type="EMBL" id="SDHX01000001">
    <property type="protein sequence ID" value="RXK55551.1"/>
    <property type="molecule type" value="Genomic_DNA"/>
</dbReference>
<accession>A0A4Q1C9P0</accession>
<dbReference type="InterPro" id="IPR032638">
    <property type="entry name" value="Porin_5"/>
</dbReference>
<comment type="caution">
    <text evidence="2">The sequence shown here is derived from an EMBL/GenBank/DDBJ whole genome shotgun (WGS) entry which is preliminary data.</text>
</comment>
<evidence type="ECO:0000256" key="1">
    <source>
        <dbReference type="SAM" id="SignalP"/>
    </source>
</evidence>
<evidence type="ECO:0000313" key="3">
    <source>
        <dbReference type="Proteomes" id="UP000290218"/>
    </source>
</evidence>
<feature type="chain" id="PRO_5020829812" description="Porin" evidence="1">
    <location>
        <begin position="45"/>
        <end position="468"/>
    </location>
</feature>
<evidence type="ECO:0000313" key="2">
    <source>
        <dbReference type="EMBL" id="RXK55551.1"/>
    </source>
</evidence>
<evidence type="ECO:0008006" key="4">
    <source>
        <dbReference type="Google" id="ProtNLM"/>
    </source>
</evidence>
<protein>
    <recommendedName>
        <fullName evidence="4">Porin</fullName>
    </recommendedName>
</protein>
<dbReference type="RefSeq" id="WP_129046916.1">
    <property type="nucleotide sequence ID" value="NZ_SDHX01000001.1"/>
</dbReference>
<dbReference type="OrthoDB" id="5372286at2"/>
<dbReference type="Pfam" id="PF16930">
    <property type="entry name" value="Porin_5"/>
    <property type="match status" value="2"/>
</dbReference>
<proteinExistence type="predicted"/>
<dbReference type="AlphaFoldDB" id="A0A4Q1C9P0"/>
<sequence>MRLRFGNLPGALFTQASIHPIMFNLKSKVTAVLAALMCAGSALAQDSGPLIELLIRKGVLNDQEAEELRAELVKDFAANTAAGKLNLSSTLSEFRIAGDLRVRYESRGGELTNGDDQKRDRFRYRVRTALTGKVLQNWGWGVRLESGGGSRSTNVTLADDGGPYAKTNDGLYIGQIYATWAPTPEWTFTAGRMANPLVTTAMVWDGDINPEGLAEQFRTRRGNNEFFVTLAQFVYGTSGNQDPFAAITSANIAGTEDLFLTAWQGGYKRYLYGPTNFFQIAPVLYYYAGADQRANIAAFNGAMSATNAAPVNNLSVLEIPFEYNWVAANGVPLRAFADFAINLDADARARKFGRTDLDGEDKAFHLGLQYGKASLPGEWDARVIYQSVGSFALDANLVDSDLFDSRTNMEGFIVGANYALGAATQLSLTYANAERKNNSVIASGSGDIGANNALADYWLLQVDLNVKF</sequence>
<name>A0A4Q1C9P0_9BACT</name>
<feature type="signal peptide" evidence="1">
    <location>
        <begin position="1"/>
        <end position="44"/>
    </location>
</feature>
<keyword evidence="3" id="KW-1185">Reference proteome</keyword>
<keyword evidence="1" id="KW-0732">Signal</keyword>